<dbReference type="OrthoDB" id="7677665at2"/>
<name>A0A1G5Q6R8_9RHOB</name>
<dbReference type="Proteomes" id="UP000198767">
    <property type="component" value="Unassembled WGS sequence"/>
</dbReference>
<dbReference type="AlphaFoldDB" id="A0A1G5Q6R8"/>
<evidence type="ECO:0000313" key="1">
    <source>
        <dbReference type="EMBL" id="SCZ56979.1"/>
    </source>
</evidence>
<gene>
    <name evidence="1" type="ORF">SAMN04488118_1039</name>
</gene>
<dbReference type="EMBL" id="FMWG01000003">
    <property type="protein sequence ID" value="SCZ56979.1"/>
    <property type="molecule type" value="Genomic_DNA"/>
</dbReference>
<proteinExistence type="predicted"/>
<dbReference type="InterPro" id="IPR019231">
    <property type="entry name" value="DUF2170"/>
</dbReference>
<organism evidence="1 2">
    <name type="scientific">Epibacterium ulvae</name>
    <dbReference type="NCBI Taxonomy" id="1156985"/>
    <lineage>
        <taxon>Bacteria</taxon>
        <taxon>Pseudomonadati</taxon>
        <taxon>Pseudomonadota</taxon>
        <taxon>Alphaproteobacteria</taxon>
        <taxon>Rhodobacterales</taxon>
        <taxon>Roseobacteraceae</taxon>
        <taxon>Epibacterium</taxon>
    </lineage>
</organism>
<keyword evidence="2" id="KW-1185">Reference proteome</keyword>
<dbReference type="STRING" id="1156985.SAMN04488118_1039"/>
<evidence type="ECO:0000313" key="2">
    <source>
        <dbReference type="Proteomes" id="UP000198767"/>
    </source>
</evidence>
<accession>A0A1G5Q6R8</accession>
<evidence type="ECO:0008006" key="3">
    <source>
        <dbReference type="Google" id="ProtNLM"/>
    </source>
</evidence>
<dbReference type="Pfam" id="PF09938">
    <property type="entry name" value="DUF2170"/>
    <property type="match status" value="1"/>
</dbReference>
<dbReference type="RefSeq" id="WP_090216977.1">
    <property type="nucleotide sequence ID" value="NZ_FMWG01000003.1"/>
</dbReference>
<sequence>MTQTWTVDSLMGALQAADGFECTRSETAPDVLVATVEAEGDFPIHVSIGSGQILSAAILWPRDMQDDSEAFEAMMLCSHKVLLPLSALSVDTIDGREYYELFGSIAQGSSLDDILTEITTLAQNALELARELGPKSLSGDAQ</sequence>
<reference evidence="1 2" key="1">
    <citation type="submission" date="2016-10" db="EMBL/GenBank/DDBJ databases">
        <authorList>
            <person name="de Groot N.N."/>
        </authorList>
    </citation>
    <scope>NUCLEOTIDE SEQUENCE [LARGE SCALE GENOMIC DNA]</scope>
    <source>
        <strain evidence="1 2">U95</strain>
    </source>
</reference>
<protein>
    <recommendedName>
        <fullName evidence="3">Sensory transduction regulator</fullName>
    </recommendedName>
</protein>